<feature type="transmembrane region" description="Helical" evidence="8">
    <location>
        <begin position="441"/>
        <end position="465"/>
    </location>
</feature>
<proteinExistence type="predicted"/>
<accession>A0AAR5P3X8</accession>
<dbReference type="SUPFAM" id="SSF53850">
    <property type="entry name" value="Periplasmic binding protein-like II"/>
    <property type="match status" value="1"/>
</dbReference>
<protein>
    <recommendedName>
        <fullName evidence="12">Ionotropic receptor</fullName>
    </recommendedName>
</protein>
<evidence type="ECO:0000256" key="3">
    <source>
        <dbReference type="ARBA" id="ARBA00022692"/>
    </source>
</evidence>
<reference evidence="11" key="1">
    <citation type="journal article" date="2013" name="Genome Biol.">
        <title>Draft genome of the mountain pine beetle, Dendroctonus ponderosae Hopkins, a major forest pest.</title>
        <authorList>
            <person name="Keeling C.I."/>
            <person name="Yuen M.M."/>
            <person name="Liao N.Y."/>
            <person name="Docking T.R."/>
            <person name="Chan S.K."/>
            <person name="Taylor G.A."/>
            <person name="Palmquist D.L."/>
            <person name="Jackman S.D."/>
            <person name="Nguyen A."/>
            <person name="Li M."/>
            <person name="Henderson H."/>
            <person name="Janes J.K."/>
            <person name="Zhao Y."/>
            <person name="Pandoh P."/>
            <person name="Moore R."/>
            <person name="Sperling F.A."/>
            <person name="Huber D.P."/>
            <person name="Birol I."/>
            <person name="Jones S.J."/>
            <person name="Bohlmann J."/>
        </authorList>
    </citation>
    <scope>NUCLEOTIDE SEQUENCE</scope>
</reference>
<evidence type="ECO:0000256" key="8">
    <source>
        <dbReference type="SAM" id="Phobius"/>
    </source>
</evidence>
<evidence type="ECO:0000256" key="6">
    <source>
        <dbReference type="ARBA" id="ARBA00023170"/>
    </source>
</evidence>
<evidence type="ECO:0000256" key="2">
    <source>
        <dbReference type="ARBA" id="ARBA00022475"/>
    </source>
</evidence>
<dbReference type="GO" id="GO:0005886">
    <property type="term" value="C:plasma membrane"/>
    <property type="evidence" value="ECO:0007669"/>
    <property type="project" value="UniProtKB-SubCell"/>
</dbReference>
<reference evidence="10" key="2">
    <citation type="submission" date="2024-08" db="UniProtKB">
        <authorList>
            <consortium name="EnsemblMetazoa"/>
        </authorList>
    </citation>
    <scope>IDENTIFICATION</scope>
</reference>
<feature type="chain" id="PRO_5043972446" description="Ionotropic receptor" evidence="9">
    <location>
        <begin position="23"/>
        <end position="650"/>
    </location>
</feature>
<evidence type="ECO:0000256" key="1">
    <source>
        <dbReference type="ARBA" id="ARBA00004651"/>
    </source>
</evidence>
<feature type="transmembrane region" description="Helical" evidence="8">
    <location>
        <begin position="177"/>
        <end position="198"/>
    </location>
</feature>
<dbReference type="Gene3D" id="3.40.190.10">
    <property type="entry name" value="Periplasmic binding protein-like II"/>
    <property type="match status" value="1"/>
</dbReference>
<comment type="subcellular location">
    <subcellularLocation>
        <location evidence="1">Cell membrane</location>
        <topology evidence="1">Multi-pass membrane protein</topology>
    </subcellularLocation>
</comment>
<keyword evidence="11" id="KW-1185">Reference proteome</keyword>
<dbReference type="AlphaFoldDB" id="A0AAR5P3X8"/>
<evidence type="ECO:0000313" key="11">
    <source>
        <dbReference type="Proteomes" id="UP000019118"/>
    </source>
</evidence>
<keyword evidence="5 8" id="KW-0472">Membrane</keyword>
<sequence length="650" mass="74272">MSRSASKLFLLFNLCFLGQSKMRVPNVQEDFLPKPFRNFYRYCSSRAGEVSIIRLEYRGKIDLQTGEIVNSFYRNKSNILCKNYLVQLKPMELTSSASKIEEFNKLHMVETRELMELKPDFYNCDSSSIQVIIAKDASIVYDFIKSHKSQTPFETVRGLKILIFPNSNSDIKSIKAILAWLWTNCGVLNVIVLLPSSVKYRNFYITYKPFTATAFGHGQIQIQHLKGLRINTPGRINTKIPDLQGYPLIVSFFERISTAFRTVPNFLVNSKIYRHFTRIHGVDGLTIEYLAQTMNFSMKLCNEIECQYFGLVLDNKTVIGSLGKVVERKVDFQANSRFLMDYGTDDIEFTTSYMHDKICVLVPKAKLIPTWIKVLRIFKLDTKIVFLLAFIAAAITSKLTETTMSLADSVLEIYILMLQQPVDMDVCNKHVARRCFMGSSIIFFMIVSNIFIGGLFAVFGVKAYYSDINTLEEVDASGMDIKTSVDPFKGSSLPLYKRLSQKLKMELKSKNTIEFVLSGYGASLERSEDTQFRIIYQYVTHDGTPLLHMVPDCPTEFNLAYIVPKGSPHLPAINHILSIFLESGLTLKWYVDVLEAIRLNAHWNIHEKQRSRKALSLNDVQAMSWILIWGFGFALLAFLLELSIHKISNA</sequence>
<feature type="signal peptide" evidence="9">
    <location>
        <begin position="1"/>
        <end position="22"/>
    </location>
</feature>
<evidence type="ECO:0008006" key="12">
    <source>
        <dbReference type="Google" id="ProtNLM"/>
    </source>
</evidence>
<keyword evidence="3 8" id="KW-0812">Transmembrane</keyword>
<evidence type="ECO:0000256" key="9">
    <source>
        <dbReference type="SAM" id="SignalP"/>
    </source>
</evidence>
<evidence type="ECO:0000313" key="10">
    <source>
        <dbReference type="EnsemblMetazoa" id="XP_019755805.1"/>
    </source>
</evidence>
<feature type="transmembrane region" description="Helical" evidence="8">
    <location>
        <begin position="622"/>
        <end position="644"/>
    </location>
</feature>
<keyword evidence="4 8" id="KW-1133">Transmembrane helix</keyword>
<organism evidence="10 11">
    <name type="scientific">Dendroctonus ponderosae</name>
    <name type="common">Mountain pine beetle</name>
    <dbReference type="NCBI Taxonomy" id="77166"/>
    <lineage>
        <taxon>Eukaryota</taxon>
        <taxon>Metazoa</taxon>
        <taxon>Ecdysozoa</taxon>
        <taxon>Arthropoda</taxon>
        <taxon>Hexapoda</taxon>
        <taxon>Insecta</taxon>
        <taxon>Pterygota</taxon>
        <taxon>Neoptera</taxon>
        <taxon>Endopterygota</taxon>
        <taxon>Coleoptera</taxon>
        <taxon>Polyphaga</taxon>
        <taxon>Cucujiformia</taxon>
        <taxon>Curculionidae</taxon>
        <taxon>Scolytinae</taxon>
        <taxon>Dendroctonus</taxon>
    </lineage>
</organism>
<evidence type="ECO:0000256" key="7">
    <source>
        <dbReference type="ARBA" id="ARBA00023180"/>
    </source>
</evidence>
<keyword evidence="9" id="KW-0732">Signal</keyword>
<keyword evidence="7" id="KW-0325">Glycoprotein</keyword>
<dbReference type="KEGG" id="dpa:109534521"/>
<keyword evidence="6" id="KW-0675">Receptor</keyword>
<dbReference type="GeneID" id="109534521"/>
<evidence type="ECO:0000256" key="4">
    <source>
        <dbReference type="ARBA" id="ARBA00022989"/>
    </source>
</evidence>
<evidence type="ECO:0000256" key="5">
    <source>
        <dbReference type="ARBA" id="ARBA00023136"/>
    </source>
</evidence>
<name>A0AAR5P3X8_DENPD</name>
<dbReference type="InterPro" id="IPR052192">
    <property type="entry name" value="Insect_Ionotropic_Sensory_Rcpt"/>
</dbReference>
<dbReference type="PANTHER" id="PTHR42643">
    <property type="entry name" value="IONOTROPIC RECEPTOR 20A-RELATED"/>
    <property type="match status" value="1"/>
</dbReference>
<dbReference type="Proteomes" id="UP000019118">
    <property type="component" value="Unassembled WGS sequence"/>
</dbReference>
<keyword evidence="2" id="KW-1003">Cell membrane</keyword>
<dbReference type="EnsemblMetazoa" id="XM_019900246.1">
    <property type="protein sequence ID" value="XP_019755805.1"/>
    <property type="gene ID" value="LOC109534521"/>
</dbReference>
<dbReference type="PANTHER" id="PTHR42643:SF38">
    <property type="entry name" value="IONOTROPIC RECEPTOR 100A"/>
    <property type="match status" value="1"/>
</dbReference>